<keyword evidence="8" id="KW-1185">Reference proteome</keyword>
<dbReference type="InterPro" id="IPR002938">
    <property type="entry name" value="FAD-bd"/>
</dbReference>
<dbReference type="AlphaFoldDB" id="A0A6A6CDE8"/>
<dbReference type="Proteomes" id="UP000799537">
    <property type="component" value="Unassembled WGS sequence"/>
</dbReference>
<evidence type="ECO:0000313" key="7">
    <source>
        <dbReference type="EMBL" id="KAF2163952.1"/>
    </source>
</evidence>
<gene>
    <name evidence="7" type="ORF">M409DRAFT_25728</name>
</gene>
<dbReference type="RefSeq" id="XP_033664841.1">
    <property type="nucleotide sequence ID" value="XM_033807811.1"/>
</dbReference>
<dbReference type="PANTHER" id="PTHR13789:SF314">
    <property type="entry name" value="FAD-BINDING DOMAIN-CONTAINING PROTEIN"/>
    <property type="match status" value="1"/>
</dbReference>
<proteinExistence type="inferred from homology"/>
<dbReference type="SUPFAM" id="SSF54373">
    <property type="entry name" value="FAD-linked reductases, C-terminal domain"/>
    <property type="match status" value="1"/>
</dbReference>
<protein>
    <recommendedName>
        <fullName evidence="6">FAD-binding domain-containing protein</fullName>
    </recommendedName>
</protein>
<dbReference type="Pfam" id="PF01494">
    <property type="entry name" value="FAD_binding_3"/>
    <property type="match status" value="1"/>
</dbReference>
<dbReference type="SUPFAM" id="SSF51905">
    <property type="entry name" value="FAD/NAD(P)-binding domain"/>
    <property type="match status" value="1"/>
</dbReference>
<evidence type="ECO:0000256" key="5">
    <source>
        <dbReference type="ARBA" id="ARBA00023033"/>
    </source>
</evidence>
<evidence type="ECO:0000256" key="2">
    <source>
        <dbReference type="ARBA" id="ARBA00022630"/>
    </source>
</evidence>
<dbReference type="GO" id="GO:0004497">
    <property type="term" value="F:monooxygenase activity"/>
    <property type="evidence" value="ECO:0007669"/>
    <property type="project" value="UniProtKB-KW"/>
</dbReference>
<sequence>MPLTILIVGAGIGGFTAAVALRQAGHQVTVLEKHENKREVGFAVSLPPNSTRVLRSLGLDFKKVRASKFGGIAFAKAERSEYEILAQLQDDAEDQYGAPSLAAHRVDLHNALRELATGPGAGTPVNVLEGITVTAYSPSAGSVTLEDGRTMTADVIVAADGVKSTAHKHIIGEERPTTLSRLSNVRFCVPTETMLQNPLLKKTLPNGSDYPTLYRGTDPDVMLLRYPCRDHTLQNFGCYALTHSPSPTTAAAHWTTEPTLSILLHRLSGFDPTIREIAHLADPTDMYLWKVLDRDPLPAYHRGRMILLGDAAHAMQPTFGMGATFAVEDAGVLGVVLRDVHDRA</sequence>
<dbReference type="GeneID" id="54561083"/>
<dbReference type="GO" id="GO:0071949">
    <property type="term" value="F:FAD binding"/>
    <property type="evidence" value="ECO:0007669"/>
    <property type="project" value="InterPro"/>
</dbReference>
<evidence type="ECO:0000256" key="4">
    <source>
        <dbReference type="ARBA" id="ARBA00023002"/>
    </source>
</evidence>
<dbReference type="InterPro" id="IPR036188">
    <property type="entry name" value="FAD/NAD-bd_sf"/>
</dbReference>
<dbReference type="PRINTS" id="PR00420">
    <property type="entry name" value="RNGMNOXGNASE"/>
</dbReference>
<keyword evidence="2" id="KW-0285">Flavoprotein</keyword>
<dbReference type="Gene3D" id="3.50.50.60">
    <property type="entry name" value="FAD/NAD(P)-binding domain"/>
    <property type="match status" value="1"/>
</dbReference>
<accession>A0A6A6CDE8</accession>
<dbReference type="OrthoDB" id="9993796at2759"/>
<evidence type="ECO:0000313" key="8">
    <source>
        <dbReference type="Proteomes" id="UP000799537"/>
    </source>
</evidence>
<keyword evidence="5" id="KW-0503">Monooxygenase</keyword>
<keyword evidence="4" id="KW-0560">Oxidoreductase</keyword>
<evidence type="ECO:0000256" key="3">
    <source>
        <dbReference type="ARBA" id="ARBA00022827"/>
    </source>
</evidence>
<name>A0A6A6CDE8_ZASCE</name>
<evidence type="ECO:0000256" key="1">
    <source>
        <dbReference type="ARBA" id="ARBA00007992"/>
    </source>
</evidence>
<organism evidence="7 8">
    <name type="scientific">Zasmidium cellare ATCC 36951</name>
    <dbReference type="NCBI Taxonomy" id="1080233"/>
    <lineage>
        <taxon>Eukaryota</taxon>
        <taxon>Fungi</taxon>
        <taxon>Dikarya</taxon>
        <taxon>Ascomycota</taxon>
        <taxon>Pezizomycotina</taxon>
        <taxon>Dothideomycetes</taxon>
        <taxon>Dothideomycetidae</taxon>
        <taxon>Mycosphaerellales</taxon>
        <taxon>Mycosphaerellaceae</taxon>
        <taxon>Zasmidium</taxon>
    </lineage>
</organism>
<dbReference type="EMBL" id="ML993606">
    <property type="protein sequence ID" value="KAF2163952.1"/>
    <property type="molecule type" value="Genomic_DNA"/>
</dbReference>
<feature type="domain" description="FAD-binding" evidence="6">
    <location>
        <begin position="4"/>
        <end position="338"/>
    </location>
</feature>
<keyword evidence="3" id="KW-0274">FAD</keyword>
<dbReference type="InterPro" id="IPR050493">
    <property type="entry name" value="FAD-dep_Monooxygenase_BioMet"/>
</dbReference>
<evidence type="ECO:0000259" key="6">
    <source>
        <dbReference type="Pfam" id="PF01494"/>
    </source>
</evidence>
<comment type="similarity">
    <text evidence="1">Belongs to the paxM FAD-dependent monooxygenase family.</text>
</comment>
<reference evidence="7" key="1">
    <citation type="journal article" date="2020" name="Stud. Mycol.">
        <title>101 Dothideomycetes genomes: a test case for predicting lifestyles and emergence of pathogens.</title>
        <authorList>
            <person name="Haridas S."/>
            <person name="Albert R."/>
            <person name="Binder M."/>
            <person name="Bloem J."/>
            <person name="Labutti K."/>
            <person name="Salamov A."/>
            <person name="Andreopoulos B."/>
            <person name="Baker S."/>
            <person name="Barry K."/>
            <person name="Bills G."/>
            <person name="Bluhm B."/>
            <person name="Cannon C."/>
            <person name="Castanera R."/>
            <person name="Culley D."/>
            <person name="Daum C."/>
            <person name="Ezra D."/>
            <person name="Gonzalez J."/>
            <person name="Henrissat B."/>
            <person name="Kuo A."/>
            <person name="Liang C."/>
            <person name="Lipzen A."/>
            <person name="Lutzoni F."/>
            <person name="Magnuson J."/>
            <person name="Mondo S."/>
            <person name="Nolan M."/>
            <person name="Ohm R."/>
            <person name="Pangilinan J."/>
            <person name="Park H.-J."/>
            <person name="Ramirez L."/>
            <person name="Alfaro M."/>
            <person name="Sun H."/>
            <person name="Tritt A."/>
            <person name="Yoshinaga Y."/>
            <person name="Zwiers L.-H."/>
            <person name="Turgeon B."/>
            <person name="Goodwin S."/>
            <person name="Spatafora J."/>
            <person name="Crous P."/>
            <person name="Grigoriev I."/>
        </authorList>
    </citation>
    <scope>NUCLEOTIDE SEQUENCE</scope>
    <source>
        <strain evidence="7">ATCC 36951</strain>
    </source>
</reference>
<dbReference type="PANTHER" id="PTHR13789">
    <property type="entry name" value="MONOOXYGENASE"/>
    <property type="match status" value="1"/>
</dbReference>